<organism evidence="7 8">
    <name type="scientific">Epilithonimonas zeae</name>
    <dbReference type="NCBI Taxonomy" id="1416779"/>
    <lineage>
        <taxon>Bacteria</taxon>
        <taxon>Pseudomonadati</taxon>
        <taxon>Bacteroidota</taxon>
        <taxon>Flavobacteriia</taxon>
        <taxon>Flavobacteriales</taxon>
        <taxon>Weeksellaceae</taxon>
        <taxon>Chryseobacterium group</taxon>
        <taxon>Epilithonimonas</taxon>
    </lineage>
</organism>
<keyword evidence="5" id="KW-1133">Transmembrane helix</keyword>
<dbReference type="SMART" id="SM00028">
    <property type="entry name" value="TPR"/>
    <property type="match status" value="4"/>
</dbReference>
<dbReference type="SUPFAM" id="SSF46689">
    <property type="entry name" value="Homeodomain-like"/>
    <property type="match status" value="1"/>
</dbReference>
<evidence type="ECO:0000256" key="5">
    <source>
        <dbReference type="SAM" id="Phobius"/>
    </source>
</evidence>
<proteinExistence type="predicted"/>
<dbReference type="PANTHER" id="PTHR43280">
    <property type="entry name" value="ARAC-FAMILY TRANSCRIPTIONAL REGULATOR"/>
    <property type="match status" value="1"/>
</dbReference>
<keyword evidence="2 7" id="KW-0238">DNA-binding</keyword>
<dbReference type="SMART" id="SM00342">
    <property type="entry name" value="HTH_ARAC"/>
    <property type="match status" value="1"/>
</dbReference>
<evidence type="ECO:0000256" key="3">
    <source>
        <dbReference type="ARBA" id="ARBA00023163"/>
    </source>
</evidence>
<protein>
    <submittedName>
        <fullName evidence="7">AraC-type DNA-binding protein</fullName>
    </submittedName>
</protein>
<dbReference type="AlphaFoldDB" id="A0A1N6GI77"/>
<evidence type="ECO:0000259" key="6">
    <source>
        <dbReference type="PROSITE" id="PS01124"/>
    </source>
</evidence>
<dbReference type="InterPro" id="IPR018060">
    <property type="entry name" value="HTH_AraC"/>
</dbReference>
<dbReference type="Gene3D" id="1.10.10.60">
    <property type="entry name" value="Homeodomain-like"/>
    <property type="match status" value="1"/>
</dbReference>
<evidence type="ECO:0000256" key="2">
    <source>
        <dbReference type="ARBA" id="ARBA00023125"/>
    </source>
</evidence>
<evidence type="ECO:0000313" key="7">
    <source>
        <dbReference type="EMBL" id="SIO07217.1"/>
    </source>
</evidence>
<name>A0A1N6GI77_9FLAO</name>
<gene>
    <name evidence="7" type="ORF">SAMN05444409_1864</name>
</gene>
<dbReference type="GO" id="GO:0043565">
    <property type="term" value="F:sequence-specific DNA binding"/>
    <property type="evidence" value="ECO:0007669"/>
    <property type="project" value="InterPro"/>
</dbReference>
<keyword evidence="3" id="KW-0804">Transcription</keyword>
<keyword evidence="1" id="KW-0805">Transcription regulation</keyword>
<dbReference type="InterPro" id="IPR019734">
    <property type="entry name" value="TPR_rpt"/>
</dbReference>
<dbReference type="InterPro" id="IPR011990">
    <property type="entry name" value="TPR-like_helical_dom_sf"/>
</dbReference>
<dbReference type="SUPFAM" id="SSF48452">
    <property type="entry name" value="TPR-like"/>
    <property type="match status" value="1"/>
</dbReference>
<keyword evidence="8" id="KW-1185">Reference proteome</keyword>
<evidence type="ECO:0000313" key="8">
    <source>
        <dbReference type="Proteomes" id="UP000185207"/>
    </source>
</evidence>
<evidence type="ECO:0000256" key="4">
    <source>
        <dbReference type="PROSITE-ProRule" id="PRU00339"/>
    </source>
</evidence>
<sequence length="552" mass="63976">MLTLTVQHPNMMTIKLNCRKSFLFRLVTLCTIILMTFPKAQNPEAFNQIYTKTYLEISQKDFRKALKIADSLYNVSESPRYKAKSLMLSASLLQQSGEFKAAVDYAIKANDILDNTNEYVWKAKVSGFLATQYRHLGLYDQSKKYIDQTAEIIKYIDDPKLVNQTNGFLMQEKAYYELEQKKYRESIKMIDDASRYFSLSGQDNPFLTANNEQLLGLNYYHLKNYSKAMDYYQKALNKLNEMPDNFLTALVLNGMAQIHIAQKSPEKAKPLIDKAQLLAEESPYLSLKNEIYQSSQQYYALTKDIEKLELTKRKQDSVKEKISGKTSAFINDSFTNLKKDSEKKQQQSEQKNVLIAVALFLLTVIIGCFIIYRRRQKEKFVKIQQILKEFEETNTPTMFESDIPEVNVFSRDEAILSQQSDDIETETQALMTPATEKKILGKLEKFEQSTLFTRNNVSLPYVAAYCSTNTKYLSFVVNNYKKKDFKNYINELRVKHIIHKLKNDSRYHKYKISSLADEAGFSSQSKFAAAFRKVTDVSPSEFLDHLRSQHLN</sequence>
<dbReference type="PROSITE" id="PS50005">
    <property type="entry name" value="TPR"/>
    <property type="match status" value="1"/>
</dbReference>
<feature type="transmembrane region" description="Helical" evidence="5">
    <location>
        <begin position="353"/>
        <end position="372"/>
    </location>
</feature>
<dbReference type="PANTHER" id="PTHR43280:SF2">
    <property type="entry name" value="HTH-TYPE TRANSCRIPTIONAL REGULATOR EXSA"/>
    <property type="match status" value="1"/>
</dbReference>
<dbReference type="PROSITE" id="PS01124">
    <property type="entry name" value="HTH_ARAC_FAMILY_2"/>
    <property type="match status" value="1"/>
</dbReference>
<dbReference type="Pfam" id="PF12833">
    <property type="entry name" value="HTH_18"/>
    <property type="match status" value="1"/>
</dbReference>
<keyword evidence="4" id="KW-0802">TPR repeat</keyword>
<dbReference type="InterPro" id="IPR009057">
    <property type="entry name" value="Homeodomain-like_sf"/>
</dbReference>
<reference evidence="8" key="1">
    <citation type="submission" date="2016-11" db="EMBL/GenBank/DDBJ databases">
        <authorList>
            <person name="Varghese N."/>
            <person name="Submissions S."/>
        </authorList>
    </citation>
    <scope>NUCLEOTIDE SEQUENCE [LARGE SCALE GENOMIC DNA]</scope>
    <source>
        <strain evidence="8">DSM 27623</strain>
    </source>
</reference>
<evidence type="ECO:0000256" key="1">
    <source>
        <dbReference type="ARBA" id="ARBA00023015"/>
    </source>
</evidence>
<dbReference type="Proteomes" id="UP000185207">
    <property type="component" value="Unassembled WGS sequence"/>
</dbReference>
<feature type="transmembrane region" description="Helical" evidence="5">
    <location>
        <begin position="21"/>
        <end position="38"/>
    </location>
</feature>
<dbReference type="GO" id="GO:0003700">
    <property type="term" value="F:DNA-binding transcription factor activity"/>
    <property type="evidence" value="ECO:0007669"/>
    <property type="project" value="InterPro"/>
</dbReference>
<keyword evidence="5" id="KW-0812">Transmembrane</keyword>
<dbReference type="Gene3D" id="1.25.40.10">
    <property type="entry name" value="Tetratricopeptide repeat domain"/>
    <property type="match status" value="2"/>
</dbReference>
<accession>A0A1N6GI77</accession>
<keyword evidence="5" id="KW-0472">Membrane</keyword>
<dbReference type="STRING" id="1416779.SAMN05444409_1864"/>
<dbReference type="RefSeq" id="WP_083600713.1">
    <property type="nucleotide sequence ID" value="NZ_FSRK01000001.1"/>
</dbReference>
<feature type="repeat" description="TPR" evidence="4">
    <location>
        <begin position="209"/>
        <end position="242"/>
    </location>
</feature>
<feature type="domain" description="HTH araC/xylS-type" evidence="6">
    <location>
        <begin position="437"/>
        <end position="545"/>
    </location>
</feature>
<dbReference type="EMBL" id="FSRK01000001">
    <property type="protein sequence ID" value="SIO07217.1"/>
    <property type="molecule type" value="Genomic_DNA"/>
</dbReference>
<dbReference type="OrthoDB" id="5295174at2"/>